<evidence type="ECO:0000256" key="1">
    <source>
        <dbReference type="SAM" id="MobiDB-lite"/>
    </source>
</evidence>
<evidence type="ECO:0000313" key="6">
    <source>
        <dbReference type="EMBL" id="UYQ71475.1"/>
    </source>
</evidence>
<keyword evidence="2" id="KW-0812">Transmembrane</keyword>
<name>A0ABY6IQH7_9HYPH</name>
<dbReference type="Pfam" id="PF09972">
    <property type="entry name" value="DUF2207"/>
    <property type="match status" value="1"/>
</dbReference>
<reference evidence="6" key="1">
    <citation type="submission" date="2022-10" db="EMBL/GenBank/DDBJ databases">
        <title>YIM 151497 complete genome.</title>
        <authorList>
            <person name="Chen X."/>
        </authorList>
    </citation>
    <scope>NUCLEOTIDE SEQUENCE</scope>
    <source>
        <strain evidence="6">YIM 151497</strain>
    </source>
</reference>
<sequence>MYRFVLALILLICAGPALAREEIREFNAIFEVHADTSVTITEQIAVNAEGNEIRRGIFRDIPTLLETPDGRTIRLPFEVVSVTRNGAAEPFAVEGISGGQRIRIGSADIFLPTGVHRYEIVYRMDRAARMFNDHDEFYWNATGNYWSFPILRPRALVILPEGAQITELNAYTGEFGVSGADSSTERLDDRRARFTVTRALRPGEGLTVSVSFEKGILTAPEGTDALVFWLSDYRDYVVPLAMLLIVVAYNALAWGAVGRDPAKGVIFPRFYPPQGFSPALVHYVHTMGWGKAGWTAFSAALISLATKELIEIDKQGKKNTLTVTGRYPKDRLPPGEAVIYGDLKAMSPVTIDKSSGPELSKTKTNFIAALEAENRTVYFNNHRIYIVGGVLIGILSLVAMVITGVLDPLFVFFAAFAAVFLSIIGTAARSFWQGSGIGRFFGLAIMGVFFANSGAFALDVLDFTTIDFPFVAAITIIAVTLVFAVLMRAPTVHGRKVMDEIDGFKMYLEIAEKERLNLQGEPEMSVSRFEAILPYAMALGVEKPWSTRFENDLARHAVKDAGTDYSPHWYRGGDFSSGNFARTMGGVATGLSAAMISSQPQASSSSGSGGGGSSGGGGGGGGGGGW</sequence>
<dbReference type="InterPro" id="IPR018702">
    <property type="entry name" value="DUF2207"/>
</dbReference>
<feature type="chain" id="PRO_5046329661" evidence="3">
    <location>
        <begin position="20"/>
        <end position="626"/>
    </location>
</feature>
<organism evidence="6 7">
    <name type="scientific">Pelagibacterium flavum</name>
    <dbReference type="NCBI Taxonomy" id="2984530"/>
    <lineage>
        <taxon>Bacteria</taxon>
        <taxon>Pseudomonadati</taxon>
        <taxon>Pseudomonadota</taxon>
        <taxon>Alphaproteobacteria</taxon>
        <taxon>Hyphomicrobiales</taxon>
        <taxon>Devosiaceae</taxon>
        <taxon>Pelagibacterium</taxon>
    </lineage>
</organism>
<proteinExistence type="predicted"/>
<accession>A0ABY6IQH7</accession>
<evidence type="ECO:0000256" key="2">
    <source>
        <dbReference type="SAM" id="Phobius"/>
    </source>
</evidence>
<evidence type="ECO:0000256" key="3">
    <source>
        <dbReference type="SAM" id="SignalP"/>
    </source>
</evidence>
<feature type="domain" description="Predicted membrane protein YciQ-like C-terminal" evidence="5">
    <location>
        <begin position="269"/>
        <end position="549"/>
    </location>
</feature>
<feature type="transmembrane region" description="Helical" evidence="2">
    <location>
        <begin position="236"/>
        <end position="257"/>
    </location>
</feature>
<gene>
    <name evidence="6" type="ORF">OF122_15690</name>
</gene>
<evidence type="ECO:0000313" key="7">
    <source>
        <dbReference type="Proteomes" id="UP001163882"/>
    </source>
</evidence>
<feature type="transmembrane region" description="Helical" evidence="2">
    <location>
        <begin position="409"/>
        <end position="428"/>
    </location>
</feature>
<dbReference type="Pfam" id="PF20990">
    <property type="entry name" value="DUF2207_C"/>
    <property type="match status" value="1"/>
</dbReference>
<keyword evidence="3" id="KW-0732">Signal</keyword>
<feature type="transmembrane region" description="Helical" evidence="2">
    <location>
        <begin position="440"/>
        <end position="458"/>
    </location>
</feature>
<keyword evidence="2" id="KW-1133">Transmembrane helix</keyword>
<evidence type="ECO:0000259" key="4">
    <source>
        <dbReference type="Pfam" id="PF09972"/>
    </source>
</evidence>
<feature type="region of interest" description="Disordered" evidence="1">
    <location>
        <begin position="596"/>
        <end position="626"/>
    </location>
</feature>
<dbReference type="RefSeq" id="WP_264225127.1">
    <property type="nucleotide sequence ID" value="NZ_CP107716.1"/>
</dbReference>
<keyword evidence="2" id="KW-0472">Membrane</keyword>
<feature type="compositionally biased region" description="Gly residues" evidence="1">
    <location>
        <begin position="607"/>
        <end position="626"/>
    </location>
</feature>
<feature type="transmembrane region" description="Helical" evidence="2">
    <location>
        <begin position="470"/>
        <end position="489"/>
    </location>
</feature>
<keyword evidence="7" id="KW-1185">Reference proteome</keyword>
<feature type="transmembrane region" description="Helical" evidence="2">
    <location>
        <begin position="384"/>
        <end position="403"/>
    </location>
</feature>
<dbReference type="EMBL" id="CP107716">
    <property type="protein sequence ID" value="UYQ71475.1"/>
    <property type="molecule type" value="Genomic_DNA"/>
</dbReference>
<evidence type="ECO:0000259" key="5">
    <source>
        <dbReference type="Pfam" id="PF20990"/>
    </source>
</evidence>
<dbReference type="InterPro" id="IPR048389">
    <property type="entry name" value="YciQ-like_C"/>
</dbReference>
<protein>
    <submittedName>
        <fullName evidence="6">DUF2207 domain-containing protein</fullName>
    </submittedName>
</protein>
<dbReference type="Proteomes" id="UP001163882">
    <property type="component" value="Chromosome"/>
</dbReference>
<feature type="signal peptide" evidence="3">
    <location>
        <begin position="1"/>
        <end position="19"/>
    </location>
</feature>
<feature type="domain" description="DUF2207" evidence="4">
    <location>
        <begin position="22"/>
        <end position="212"/>
    </location>
</feature>